<dbReference type="Proteomes" id="UP000194136">
    <property type="component" value="Chromosome 2"/>
</dbReference>
<reference evidence="1 2" key="1">
    <citation type="submission" date="2016-10" db="EMBL/GenBank/DDBJ databases">
        <title>The High Quality Genome of Vibrio splendidus K08M4.</title>
        <authorList>
            <person name="Wendling C."/>
            <person name="Chibani C.M."/>
            <person name="Hertel R."/>
            <person name="Sproer C."/>
            <person name="Bunk B."/>
            <person name="Overmann J."/>
            <person name="Roth O."/>
            <person name="Liesegang H."/>
        </authorList>
    </citation>
    <scope>NUCLEOTIDE SEQUENCE [LARGE SCALE GENOMIC DNA]</scope>
    <source>
        <strain evidence="1 2">K08M4</strain>
    </source>
</reference>
<organism evidence="1 2">
    <name type="scientific">Vibrio syngnathi</name>
    <dbReference type="NCBI Taxonomy" id="3034029"/>
    <lineage>
        <taxon>Bacteria</taxon>
        <taxon>Pseudomonadati</taxon>
        <taxon>Pseudomonadota</taxon>
        <taxon>Gammaproteobacteria</taxon>
        <taxon>Vibrionales</taxon>
        <taxon>Vibrionaceae</taxon>
        <taxon>Vibrio</taxon>
    </lineage>
</organism>
<dbReference type="AlphaFoldDB" id="A0AA34XQ99"/>
<keyword evidence="2" id="KW-1185">Reference proteome</keyword>
<proteinExistence type="predicted"/>
<dbReference type="EMBL" id="CP017917">
    <property type="protein sequence ID" value="ARP39964.1"/>
    <property type="molecule type" value="Genomic_DNA"/>
</dbReference>
<protein>
    <submittedName>
        <fullName evidence="1">Uncharacterized protein</fullName>
    </submittedName>
</protein>
<evidence type="ECO:0000313" key="1">
    <source>
        <dbReference type="EMBL" id="ARP39964.1"/>
    </source>
</evidence>
<dbReference type="KEGG" id="vsy:K08M4_32870"/>
<name>A0AA34XQ99_9VIBR</name>
<accession>A0AA34XQ99</accession>
<sequence length="56" mass="6543">MAIQLVRPYVVTFSSFYLGEAMMILVRLMGRLDLVHFINLFVLIKISSMMQKYGKE</sequence>
<evidence type="ECO:0000313" key="2">
    <source>
        <dbReference type="Proteomes" id="UP000194136"/>
    </source>
</evidence>
<gene>
    <name evidence="1" type="ORF">K08M4_32870</name>
</gene>